<feature type="region of interest" description="Disordered" evidence="5">
    <location>
        <begin position="1"/>
        <end position="21"/>
    </location>
</feature>
<keyword evidence="3 6" id="KW-1133">Transmembrane helix</keyword>
<dbReference type="InterPro" id="IPR002523">
    <property type="entry name" value="MgTranspt_CorA/ZnTranspt_ZntB"/>
</dbReference>
<dbReference type="EMBL" id="LAFY01004234">
    <property type="protein sequence ID" value="KJX93668.1"/>
    <property type="molecule type" value="Genomic_DNA"/>
</dbReference>
<dbReference type="SUPFAM" id="SSF144083">
    <property type="entry name" value="Magnesium transport protein CorA, transmembrane region"/>
    <property type="match status" value="1"/>
</dbReference>
<name>A0A0F4G8F1_9PEZI</name>
<sequence>MSSKRADNHSQTRISSHTKHGQKACSLGEIVSLVGSPDDASLDTVVVVENLSLLWAKSLADAWNMDWDFFEAHATNPRGRSSTWDAIFGPTPWERPEGRGNATARRSSTKLEQSKSGSTENSWHVDGIFFHGEAYSRDASELVDPNFMPRLIENAGKYGWQASTRISCYVKANARCRIYLILIDAPMTWLPRNARDGIPVAELHLPLALNRGGLVIPLLLEHGSIDLWSIMEQFLSHTWHLNLLFSTELLSPETLFHLLVASTCEQNLRFLDRSIKRLSFKDIRRPNSLVNDRMHDLREQLATLQDCVSFTRKWIPPSVGQELSTIAASSKSAGSEPPYIGYLEETLPDMLERGNALGSFLMESFRLLISSTNLMNAESDAEQAKRTQRLTVLAFLYVPLSFVTGAFGMNIKHINDSPVWAPIAMLAVTAVCTAIAFFVVTRWQVFRKRVRSSRWIGKPSRAEDSDKSMYARRQD</sequence>
<evidence type="ECO:0000313" key="8">
    <source>
        <dbReference type="Proteomes" id="UP000033647"/>
    </source>
</evidence>
<dbReference type="InterPro" id="IPR045863">
    <property type="entry name" value="CorA_TM1_TM2"/>
</dbReference>
<comment type="subcellular location">
    <subcellularLocation>
        <location evidence="1">Membrane</location>
        <topology evidence="1">Multi-pass membrane protein</topology>
    </subcellularLocation>
</comment>
<dbReference type="GO" id="GO:0016020">
    <property type="term" value="C:membrane"/>
    <property type="evidence" value="ECO:0007669"/>
    <property type="project" value="UniProtKB-SubCell"/>
</dbReference>
<feature type="region of interest" description="Disordered" evidence="5">
    <location>
        <begin position="85"/>
        <end position="120"/>
    </location>
</feature>
<keyword evidence="4 6" id="KW-0472">Membrane</keyword>
<evidence type="ECO:0000256" key="2">
    <source>
        <dbReference type="ARBA" id="ARBA00022692"/>
    </source>
</evidence>
<gene>
    <name evidence="7" type="ORF">TI39_contig4275g00006</name>
</gene>
<protein>
    <submittedName>
        <fullName evidence="7">Magnesium transport protein CorA</fullName>
    </submittedName>
</protein>
<feature type="compositionally biased region" description="Basic and acidic residues" evidence="5">
    <location>
        <begin position="1"/>
        <end position="10"/>
    </location>
</feature>
<dbReference type="AlphaFoldDB" id="A0A0F4G8F1"/>
<evidence type="ECO:0000256" key="3">
    <source>
        <dbReference type="ARBA" id="ARBA00022989"/>
    </source>
</evidence>
<evidence type="ECO:0000256" key="4">
    <source>
        <dbReference type="ARBA" id="ARBA00023136"/>
    </source>
</evidence>
<dbReference type="GO" id="GO:0046873">
    <property type="term" value="F:metal ion transmembrane transporter activity"/>
    <property type="evidence" value="ECO:0007669"/>
    <property type="project" value="InterPro"/>
</dbReference>
<proteinExistence type="predicted"/>
<evidence type="ECO:0000256" key="1">
    <source>
        <dbReference type="ARBA" id="ARBA00004141"/>
    </source>
</evidence>
<feature type="compositionally biased region" description="Polar residues" evidence="5">
    <location>
        <begin position="104"/>
        <end position="120"/>
    </location>
</feature>
<dbReference type="Gene3D" id="1.20.58.340">
    <property type="entry name" value="Magnesium transport protein CorA, transmembrane region"/>
    <property type="match status" value="1"/>
</dbReference>
<feature type="transmembrane region" description="Helical" evidence="6">
    <location>
        <begin position="390"/>
        <end position="407"/>
    </location>
</feature>
<dbReference type="STRING" id="1047168.A0A0F4G8F1"/>
<comment type="caution">
    <text evidence="7">The sequence shown here is derived from an EMBL/GenBank/DDBJ whole genome shotgun (WGS) entry which is preliminary data.</text>
</comment>
<accession>A0A0F4G8F1</accession>
<evidence type="ECO:0000256" key="5">
    <source>
        <dbReference type="SAM" id="MobiDB-lite"/>
    </source>
</evidence>
<organism evidence="7 8">
    <name type="scientific">Zymoseptoria brevis</name>
    <dbReference type="NCBI Taxonomy" id="1047168"/>
    <lineage>
        <taxon>Eukaryota</taxon>
        <taxon>Fungi</taxon>
        <taxon>Dikarya</taxon>
        <taxon>Ascomycota</taxon>
        <taxon>Pezizomycotina</taxon>
        <taxon>Dothideomycetes</taxon>
        <taxon>Dothideomycetidae</taxon>
        <taxon>Mycosphaerellales</taxon>
        <taxon>Mycosphaerellaceae</taxon>
        <taxon>Zymoseptoria</taxon>
    </lineage>
</organism>
<dbReference type="Pfam" id="PF01544">
    <property type="entry name" value="CorA"/>
    <property type="match status" value="1"/>
</dbReference>
<evidence type="ECO:0000313" key="7">
    <source>
        <dbReference type="EMBL" id="KJX93668.1"/>
    </source>
</evidence>
<keyword evidence="2 6" id="KW-0812">Transmembrane</keyword>
<dbReference type="OrthoDB" id="3650956at2759"/>
<evidence type="ECO:0000256" key="6">
    <source>
        <dbReference type="SAM" id="Phobius"/>
    </source>
</evidence>
<feature type="transmembrane region" description="Helical" evidence="6">
    <location>
        <begin position="419"/>
        <end position="441"/>
    </location>
</feature>
<dbReference type="Proteomes" id="UP000033647">
    <property type="component" value="Unassembled WGS sequence"/>
</dbReference>
<keyword evidence="8" id="KW-1185">Reference proteome</keyword>
<reference evidence="7 8" key="1">
    <citation type="submission" date="2015-03" db="EMBL/GenBank/DDBJ databases">
        <title>RNA-seq based gene annotation and comparative genomics of four Zymoseptoria species reveal species-specific pathogenicity related genes and transposable element activity.</title>
        <authorList>
            <person name="Grandaubert J."/>
            <person name="Bhattacharyya A."/>
            <person name="Stukenbrock E.H."/>
        </authorList>
    </citation>
    <scope>NUCLEOTIDE SEQUENCE [LARGE SCALE GENOMIC DNA]</scope>
    <source>
        <strain evidence="7 8">Zb18110</strain>
    </source>
</reference>